<dbReference type="PANTHER" id="PTHR48475:SF2">
    <property type="entry name" value="RIBONUCLEASE H"/>
    <property type="match status" value="1"/>
</dbReference>
<dbReference type="SUPFAM" id="SSF53098">
    <property type="entry name" value="Ribonuclease H-like"/>
    <property type="match status" value="2"/>
</dbReference>
<dbReference type="CDD" id="cd09279">
    <property type="entry name" value="RNase_HI_like"/>
    <property type="match status" value="2"/>
</dbReference>
<evidence type="ECO:0000256" key="2">
    <source>
        <dbReference type="ARBA" id="ARBA00022695"/>
    </source>
</evidence>
<dbReference type="InterPro" id="IPR043128">
    <property type="entry name" value="Rev_trsase/Diguanyl_cyclase"/>
</dbReference>
<dbReference type="Pfam" id="PF13456">
    <property type="entry name" value="RVT_3"/>
    <property type="match status" value="2"/>
</dbReference>
<dbReference type="PROSITE" id="PS50879">
    <property type="entry name" value="RNASE_H_1"/>
    <property type="match status" value="1"/>
</dbReference>
<dbReference type="Gene3D" id="3.30.420.10">
    <property type="entry name" value="Ribonuclease H-like superfamily/Ribonuclease H"/>
    <property type="match status" value="2"/>
</dbReference>
<evidence type="ECO:0000256" key="1">
    <source>
        <dbReference type="ARBA" id="ARBA00022679"/>
    </source>
</evidence>
<feature type="region of interest" description="Disordered" evidence="7">
    <location>
        <begin position="1"/>
        <end position="26"/>
    </location>
</feature>
<protein>
    <submittedName>
        <fullName evidence="9">Reverse transcriptase domain-containing protein</fullName>
    </submittedName>
</protein>
<feature type="compositionally biased region" description="Basic and acidic residues" evidence="7">
    <location>
        <begin position="1"/>
        <end position="19"/>
    </location>
</feature>
<dbReference type="AlphaFoldDB" id="A0A6L2KGK6"/>
<dbReference type="InterPro" id="IPR043502">
    <property type="entry name" value="DNA/RNA_pol_sf"/>
</dbReference>
<feature type="compositionally biased region" description="Basic and acidic residues" evidence="7">
    <location>
        <begin position="50"/>
        <end position="67"/>
    </location>
</feature>
<evidence type="ECO:0000256" key="5">
    <source>
        <dbReference type="ARBA" id="ARBA00022801"/>
    </source>
</evidence>
<organism evidence="9">
    <name type="scientific">Tanacetum cinerariifolium</name>
    <name type="common">Dalmatian daisy</name>
    <name type="synonym">Chrysanthemum cinerariifolium</name>
    <dbReference type="NCBI Taxonomy" id="118510"/>
    <lineage>
        <taxon>Eukaryota</taxon>
        <taxon>Viridiplantae</taxon>
        <taxon>Streptophyta</taxon>
        <taxon>Embryophyta</taxon>
        <taxon>Tracheophyta</taxon>
        <taxon>Spermatophyta</taxon>
        <taxon>Magnoliopsida</taxon>
        <taxon>eudicotyledons</taxon>
        <taxon>Gunneridae</taxon>
        <taxon>Pentapetalae</taxon>
        <taxon>asterids</taxon>
        <taxon>campanulids</taxon>
        <taxon>Asterales</taxon>
        <taxon>Asteraceae</taxon>
        <taxon>Asteroideae</taxon>
        <taxon>Anthemideae</taxon>
        <taxon>Anthemidinae</taxon>
        <taxon>Tanacetum</taxon>
    </lineage>
</organism>
<name>A0A6L2KGK6_TANCI</name>
<evidence type="ECO:0000259" key="8">
    <source>
        <dbReference type="PROSITE" id="PS50879"/>
    </source>
</evidence>
<keyword evidence="3" id="KW-0540">Nuclease</keyword>
<dbReference type="SUPFAM" id="SSF56672">
    <property type="entry name" value="DNA/RNA polymerases"/>
    <property type="match status" value="1"/>
</dbReference>
<reference evidence="9" key="1">
    <citation type="journal article" date="2019" name="Sci. Rep.">
        <title>Draft genome of Tanacetum cinerariifolium, the natural source of mosquito coil.</title>
        <authorList>
            <person name="Yamashiro T."/>
            <person name="Shiraishi A."/>
            <person name="Satake H."/>
            <person name="Nakayama K."/>
        </authorList>
    </citation>
    <scope>NUCLEOTIDE SEQUENCE</scope>
</reference>
<dbReference type="Gene3D" id="3.30.70.270">
    <property type="match status" value="1"/>
</dbReference>
<feature type="non-terminal residue" evidence="9">
    <location>
        <position position="1"/>
    </location>
</feature>
<proteinExistence type="predicted"/>
<gene>
    <name evidence="9" type="ORF">Tci_020589</name>
</gene>
<dbReference type="GO" id="GO:0004523">
    <property type="term" value="F:RNA-DNA hybrid ribonuclease activity"/>
    <property type="evidence" value="ECO:0007669"/>
    <property type="project" value="InterPro"/>
</dbReference>
<dbReference type="InterPro" id="IPR041373">
    <property type="entry name" value="RT_RNaseH"/>
</dbReference>
<keyword evidence="1" id="KW-0808">Transferase</keyword>
<dbReference type="Pfam" id="PF00078">
    <property type="entry name" value="RVT_1"/>
    <property type="match status" value="1"/>
</dbReference>
<dbReference type="GO" id="GO:0003676">
    <property type="term" value="F:nucleic acid binding"/>
    <property type="evidence" value="ECO:0007669"/>
    <property type="project" value="InterPro"/>
</dbReference>
<dbReference type="InterPro" id="IPR012337">
    <property type="entry name" value="RNaseH-like_sf"/>
</dbReference>
<feature type="domain" description="RNase H type-1" evidence="8">
    <location>
        <begin position="423"/>
        <end position="546"/>
    </location>
</feature>
<keyword evidence="4" id="KW-0255">Endonuclease</keyword>
<dbReference type="EMBL" id="BKCJ010002446">
    <property type="protein sequence ID" value="GEU48611.1"/>
    <property type="molecule type" value="Genomic_DNA"/>
</dbReference>
<dbReference type="InterPro" id="IPR002156">
    <property type="entry name" value="RNaseH_domain"/>
</dbReference>
<dbReference type="PANTHER" id="PTHR48475">
    <property type="entry name" value="RIBONUCLEASE H"/>
    <property type="match status" value="1"/>
</dbReference>
<accession>A0A6L2KGK6</accession>
<keyword evidence="6 9" id="KW-0695">RNA-directed DNA polymerase</keyword>
<evidence type="ECO:0000256" key="4">
    <source>
        <dbReference type="ARBA" id="ARBA00022759"/>
    </source>
</evidence>
<dbReference type="CDD" id="cd01647">
    <property type="entry name" value="RT_LTR"/>
    <property type="match status" value="1"/>
</dbReference>
<sequence length="706" mass="80269">IKKEKAKSTDTPGEGKNDKSTAPVEAHILMINREDCVAKNTISKSMAYKEDITFPPEQDHAENEDRGLNNSRGHKVSNQKESKPYSRLAKKQRRPEGPLPSAKKGYPAESDNHHGRRKTIQDRAHAEWEGVFCFGKMPFGLKTARATYLRLVDKVLSKQIERNLEAYVDDMVIKSTSEEGMLSDIQETFKRFWSINMKLNPKKCSFGMEDGLFLGQLITKHGIKSNPSKIKAVIELEQPQAVKDIQSLNGKLAALSHFLSKRQKDPFLSLMVLQGAELNYPALEKIILALVHAAKRLRRYFQAHTIMVLIDEREMPADFLPEIPFDDSEKRVKEKEVLDPSNKGNLYTDRASSSDGAGVGLILIDPACKEYTYALRFEFETTNNKAEYEALLAGLRIAQEMEITKVAIFLDSQLVVNQIKGTYANEWKLYTDRASSSDGAGVGLILIDPACKEYTYALRFEFETTNNKAEYEALLARLRIAQEMEITKVAIFLDSQLVVNQIKGTYAAKQLSIKSYLQKVKTTLKGFEGYTVEHVLVKILAKRSIEEKEVLKVEIEEKRSWMIPIQEYLLSGLLPKDENEARKIKIQVPQYKLIRGNLYKRSFFTPWLRCIAPPQTDKIIKEIHEGSCEFNAKPHSMVVRITKQGYYWPSMHMDTAKTIQDYNKCKEQSTIRKAGIDGAIIVESTWPFSHWGIHILRPLPMAPGGL</sequence>
<dbReference type="InterPro" id="IPR036397">
    <property type="entry name" value="RNaseH_sf"/>
</dbReference>
<dbReference type="GO" id="GO:0003964">
    <property type="term" value="F:RNA-directed DNA polymerase activity"/>
    <property type="evidence" value="ECO:0007669"/>
    <property type="project" value="UniProtKB-KW"/>
</dbReference>
<evidence type="ECO:0000256" key="7">
    <source>
        <dbReference type="SAM" id="MobiDB-lite"/>
    </source>
</evidence>
<dbReference type="InterPro" id="IPR000477">
    <property type="entry name" value="RT_dom"/>
</dbReference>
<evidence type="ECO:0000256" key="6">
    <source>
        <dbReference type="ARBA" id="ARBA00022918"/>
    </source>
</evidence>
<feature type="region of interest" description="Disordered" evidence="7">
    <location>
        <begin position="50"/>
        <end position="121"/>
    </location>
</feature>
<comment type="caution">
    <text evidence="9">The sequence shown here is derived from an EMBL/GenBank/DDBJ whole genome shotgun (WGS) entry which is preliminary data.</text>
</comment>
<dbReference type="Gene3D" id="1.10.340.70">
    <property type="match status" value="1"/>
</dbReference>
<evidence type="ECO:0000256" key="3">
    <source>
        <dbReference type="ARBA" id="ARBA00022722"/>
    </source>
</evidence>
<keyword evidence="2" id="KW-0548">Nucleotidyltransferase</keyword>
<keyword evidence="5" id="KW-0378">Hydrolase</keyword>
<evidence type="ECO:0000313" key="9">
    <source>
        <dbReference type="EMBL" id="GEU48611.1"/>
    </source>
</evidence>
<dbReference type="Pfam" id="PF17917">
    <property type="entry name" value="RT_RNaseH"/>
    <property type="match status" value="1"/>
</dbReference>